<gene>
    <name evidence="8" type="ORF">DEM27_16245</name>
</gene>
<name>A0A2U2DNW2_9HYPH</name>
<comment type="caution">
    <text evidence="8">The sequence shown here is derived from an EMBL/GenBank/DDBJ whole genome shotgun (WGS) entry which is preliminary data.</text>
</comment>
<evidence type="ECO:0008006" key="10">
    <source>
        <dbReference type="Google" id="ProtNLM"/>
    </source>
</evidence>
<keyword evidence="6" id="KW-1133">Transmembrane helix</keyword>
<keyword evidence="3" id="KW-1003">Cell membrane</keyword>
<dbReference type="RefSeq" id="WP_109459304.1">
    <property type="nucleotide sequence ID" value="NZ_QFBC01000007.1"/>
</dbReference>
<dbReference type="InterPro" id="IPR027417">
    <property type="entry name" value="P-loop_NTPase"/>
</dbReference>
<evidence type="ECO:0000313" key="9">
    <source>
        <dbReference type="Proteomes" id="UP000245252"/>
    </source>
</evidence>
<keyword evidence="7" id="KW-0472">Membrane</keyword>
<dbReference type="InterPro" id="IPR003688">
    <property type="entry name" value="TraG/VirD4"/>
</dbReference>
<evidence type="ECO:0000256" key="6">
    <source>
        <dbReference type="ARBA" id="ARBA00022989"/>
    </source>
</evidence>
<dbReference type="PANTHER" id="PTHR37937">
    <property type="entry name" value="CONJUGATIVE TRANSFER: DNA TRANSPORT"/>
    <property type="match status" value="1"/>
</dbReference>
<evidence type="ECO:0000256" key="1">
    <source>
        <dbReference type="ARBA" id="ARBA00004651"/>
    </source>
</evidence>
<comment type="subcellular location">
    <subcellularLocation>
        <location evidence="1">Cell membrane</location>
        <topology evidence="1">Multi-pass membrane protein</topology>
    </subcellularLocation>
</comment>
<keyword evidence="4" id="KW-0812">Transmembrane</keyword>
<comment type="similarity">
    <text evidence="2">Belongs to the VirD4/TraG family.</text>
</comment>
<dbReference type="OrthoDB" id="9759295at2"/>
<keyword evidence="9" id="KW-1185">Reference proteome</keyword>
<proteinExistence type="inferred from homology"/>
<evidence type="ECO:0000313" key="8">
    <source>
        <dbReference type="EMBL" id="PWE55006.1"/>
    </source>
</evidence>
<dbReference type="PANTHER" id="PTHR37937:SF1">
    <property type="entry name" value="CONJUGATIVE TRANSFER: DNA TRANSPORT"/>
    <property type="match status" value="1"/>
</dbReference>
<dbReference type="Pfam" id="PF02534">
    <property type="entry name" value="T4SS-DNA_transf"/>
    <property type="match status" value="1"/>
</dbReference>
<dbReference type="GO" id="GO:0005886">
    <property type="term" value="C:plasma membrane"/>
    <property type="evidence" value="ECO:0007669"/>
    <property type="project" value="UniProtKB-SubCell"/>
</dbReference>
<evidence type="ECO:0000256" key="2">
    <source>
        <dbReference type="ARBA" id="ARBA00008806"/>
    </source>
</evidence>
<dbReference type="Proteomes" id="UP000245252">
    <property type="component" value="Unassembled WGS sequence"/>
</dbReference>
<evidence type="ECO:0000256" key="5">
    <source>
        <dbReference type="ARBA" id="ARBA00022971"/>
    </source>
</evidence>
<evidence type="ECO:0000256" key="4">
    <source>
        <dbReference type="ARBA" id="ARBA00022692"/>
    </source>
</evidence>
<dbReference type="InterPro" id="IPR051539">
    <property type="entry name" value="T4SS-coupling_protein"/>
</dbReference>
<reference evidence="8 9" key="1">
    <citation type="submission" date="2018-05" db="EMBL/GenBank/DDBJ databases">
        <title>The draft genome of strain NS-104.</title>
        <authorList>
            <person name="Hang P."/>
            <person name="Jiang J."/>
        </authorList>
    </citation>
    <scope>NUCLEOTIDE SEQUENCE [LARGE SCALE GENOMIC DNA]</scope>
    <source>
        <strain evidence="8 9">NS-104</strain>
    </source>
</reference>
<keyword evidence="5" id="KW-0184">Conjugation</keyword>
<dbReference type="SUPFAM" id="SSF52540">
    <property type="entry name" value="P-loop containing nucleoside triphosphate hydrolases"/>
    <property type="match status" value="1"/>
</dbReference>
<protein>
    <recommendedName>
        <fullName evidence="10">Conjugal transfer protein TraG</fullName>
    </recommendedName>
</protein>
<dbReference type="Gene3D" id="3.40.50.300">
    <property type="entry name" value="P-loop containing nucleotide triphosphate hydrolases"/>
    <property type="match status" value="1"/>
</dbReference>
<dbReference type="AlphaFoldDB" id="A0A2U2DNW2"/>
<evidence type="ECO:0000256" key="7">
    <source>
        <dbReference type="ARBA" id="ARBA00023136"/>
    </source>
</evidence>
<accession>A0A2U2DNW2</accession>
<sequence length="667" mass="73551">MSIPVRPKAAPINMNALLAGTAGSIAWALAPSMGAGFVQMTAAGTCAAVAAISGVKAAILLVKDYRLRKNLAKAEEASTDHGTGREAEWQEIAACGMDDPASGNFLGLKDETLPVFAPPRTPFSLIEAPPGSGKTVCLVTGSILHQARLGKSLFIPDVKCELAPMLAKALRDMGVEVWCINPAKRHADICPDTEINLYQPIIDACHDKGEFRKDTIKLTLDLAELHLPEPKEGDSKNFFFRNGQRRCITIGILSEALLNPAHCTPSDIFALLNDPQKFRLRLIKLRHEITRQFPKDPITVFLQTEAANLLDKFEKNAEHANSFMEGATQPLLSFNHGGRMAGYGRTASVNIADVRKRQIAVFVMSPLSHTRDFAPLVSLLNHALMESAKRNPSGHPVHIVGEEALNYRYTDIVSDMETMRGLKVSADFYIQSFNGLVRKLGREAAAAMESYSDVRIYAGLNSFDRARHVSDMLAQATIRRRDYSFQADVKDISVSSRELGRSVMMPDEILAMPRNSAWVFVRGQRPMRLTLLDYGRVTPWRDEVAANPLEGTALKGAPAFAIRYPAKGKGGKPVIEGVTYPAAPCAGRKPRRVPLVRLRHMLWLPPLLALWSIGPLDVPLPHLRFSYEYVGRHDNPYYRRCDYVGPHGRTILPEGGSCPLFLFLSSN</sequence>
<evidence type="ECO:0000256" key="3">
    <source>
        <dbReference type="ARBA" id="ARBA00022475"/>
    </source>
</evidence>
<organism evidence="8 9">
    <name type="scientific">Metarhizobium album</name>
    <dbReference type="NCBI Taxonomy" id="2182425"/>
    <lineage>
        <taxon>Bacteria</taxon>
        <taxon>Pseudomonadati</taxon>
        <taxon>Pseudomonadota</taxon>
        <taxon>Alphaproteobacteria</taxon>
        <taxon>Hyphomicrobiales</taxon>
        <taxon>Rhizobiaceae</taxon>
        <taxon>Metarhizobium</taxon>
    </lineage>
</organism>
<dbReference type="EMBL" id="QFBC01000007">
    <property type="protein sequence ID" value="PWE55006.1"/>
    <property type="molecule type" value="Genomic_DNA"/>
</dbReference>